<proteinExistence type="predicted"/>
<accession>A0AAD9ZCZ3</accession>
<feature type="compositionally biased region" description="Polar residues" evidence="1">
    <location>
        <begin position="249"/>
        <end position="261"/>
    </location>
</feature>
<dbReference type="EMBL" id="JASNWA010000004">
    <property type="protein sequence ID" value="KAK3176253.1"/>
    <property type="molecule type" value="Genomic_DNA"/>
</dbReference>
<keyword evidence="2" id="KW-1133">Transmembrane helix</keyword>
<evidence type="ECO:0000256" key="2">
    <source>
        <dbReference type="SAM" id="Phobius"/>
    </source>
</evidence>
<keyword evidence="4" id="KW-1185">Reference proteome</keyword>
<feature type="region of interest" description="Disordered" evidence="1">
    <location>
        <begin position="113"/>
        <end position="295"/>
    </location>
</feature>
<dbReference type="PANTHER" id="PTHR40623">
    <property type="entry name" value="INTEGRAL MEMBRANE PROTEIN"/>
    <property type="match status" value="1"/>
</dbReference>
<evidence type="ECO:0000256" key="1">
    <source>
        <dbReference type="SAM" id="MobiDB-lite"/>
    </source>
</evidence>
<gene>
    <name evidence="3" type="ORF">OEA41_007576</name>
</gene>
<feature type="region of interest" description="Disordered" evidence="1">
    <location>
        <begin position="410"/>
        <end position="451"/>
    </location>
</feature>
<keyword evidence="2" id="KW-0472">Membrane</keyword>
<reference evidence="3" key="1">
    <citation type="submission" date="2022-11" db="EMBL/GenBank/DDBJ databases">
        <title>Chromosomal genome sequence assembly and mating type (MAT) locus characterization of the leprose asexual lichenized fungus Lepraria neglecta (Nyl.) Erichsen.</title>
        <authorList>
            <person name="Allen J.L."/>
            <person name="Pfeffer B."/>
        </authorList>
    </citation>
    <scope>NUCLEOTIDE SEQUENCE</scope>
    <source>
        <strain evidence="3">Allen 5258</strain>
    </source>
</reference>
<feature type="compositionally biased region" description="Basic residues" evidence="1">
    <location>
        <begin position="432"/>
        <end position="442"/>
    </location>
</feature>
<protein>
    <submittedName>
        <fullName evidence="3">Uncharacterized protein</fullName>
    </submittedName>
</protein>
<organism evidence="3 4">
    <name type="scientific">Lepraria neglecta</name>
    <dbReference type="NCBI Taxonomy" id="209136"/>
    <lineage>
        <taxon>Eukaryota</taxon>
        <taxon>Fungi</taxon>
        <taxon>Dikarya</taxon>
        <taxon>Ascomycota</taxon>
        <taxon>Pezizomycotina</taxon>
        <taxon>Lecanoromycetes</taxon>
        <taxon>OSLEUM clade</taxon>
        <taxon>Lecanoromycetidae</taxon>
        <taxon>Lecanorales</taxon>
        <taxon>Lecanorineae</taxon>
        <taxon>Stereocaulaceae</taxon>
        <taxon>Lepraria</taxon>
    </lineage>
</organism>
<evidence type="ECO:0000313" key="4">
    <source>
        <dbReference type="Proteomes" id="UP001276659"/>
    </source>
</evidence>
<feature type="region of interest" description="Disordered" evidence="1">
    <location>
        <begin position="324"/>
        <end position="344"/>
    </location>
</feature>
<comment type="caution">
    <text evidence="3">The sequence shown here is derived from an EMBL/GenBank/DDBJ whole genome shotgun (WGS) entry which is preliminary data.</text>
</comment>
<evidence type="ECO:0000313" key="3">
    <source>
        <dbReference type="EMBL" id="KAK3176253.1"/>
    </source>
</evidence>
<name>A0AAD9ZCZ3_9LECA</name>
<feature type="compositionally biased region" description="Basic and acidic residues" evidence="1">
    <location>
        <begin position="217"/>
        <end position="235"/>
    </location>
</feature>
<feature type="compositionally biased region" description="Basic and acidic residues" evidence="1">
    <location>
        <begin position="420"/>
        <end position="429"/>
    </location>
</feature>
<dbReference type="PANTHER" id="PTHR40623:SF2">
    <property type="entry name" value="INTEGRAL MEMBRANE PROTEIN"/>
    <property type="match status" value="1"/>
</dbReference>
<dbReference type="Proteomes" id="UP001276659">
    <property type="component" value="Unassembled WGS sequence"/>
</dbReference>
<feature type="transmembrane region" description="Helical" evidence="2">
    <location>
        <begin position="12"/>
        <end position="36"/>
    </location>
</feature>
<feature type="compositionally biased region" description="Basic and acidic residues" evidence="1">
    <location>
        <begin position="280"/>
        <end position="295"/>
    </location>
</feature>
<sequence>MPGAFWTSWQLWEKLCFCLGAAIVLIIIGGCLMLAYNNWRLRKYTAIAATRATLNQQMQYTPSVRRRQGQEIPFGVRALERGIEVDGVWISRSNTPANSVPGSPEIFANAKAAHRDLSPDRTSSASNVSRIEMPQPIHPHPAVMMSSGSINRKRSPSSDPRVPGRTHKPPPTSDHQRRGQATYRPRRSSKLRYSDSIDPEDPEPLAALEGNPSADDGNGKRPEGSESELDYRDRSVSGSGSSNSDYHDASNQSNQPKQSTALLHPTYHNPPKGHAPGSHELSDIDSPRPSTHDAHVDEQGHLLVRNRHNRMTVAYDTVKDTLPKAVTTPPHEANDPFATPNRTPPDNLIPAFDLDDESANYHSQLMDHGEVTYTPGHAEPLQPFDGNRQLRRSQVIRKVNSGFEILRPGTLVVPRQSTDSAERQEDGSGIKRQSRKLQKRGRANSYAIEEP</sequence>
<keyword evidence="2" id="KW-0812">Transmembrane</keyword>
<feature type="compositionally biased region" description="Polar residues" evidence="1">
    <location>
        <begin position="120"/>
        <end position="129"/>
    </location>
</feature>
<dbReference type="AlphaFoldDB" id="A0AAD9ZCZ3"/>